<feature type="region of interest" description="Disordered" evidence="1">
    <location>
        <begin position="66"/>
        <end position="104"/>
    </location>
</feature>
<sequence>MPESGSVLCRDAEKQFNLDFLHLFTNTSRFRALQEDTRQIRLELINREESYNKMFAANPVVQQGLADWLKPKNKENHTRGKSSSASQSSQKSAPAPGRRLGDLR</sequence>
<dbReference type="OrthoDB" id="2279155at2759"/>
<proteinExistence type="predicted"/>
<feature type="compositionally biased region" description="Low complexity" evidence="1">
    <location>
        <begin position="81"/>
        <end position="93"/>
    </location>
</feature>
<gene>
    <name evidence="2" type="ORF">CBR_g19625</name>
</gene>
<evidence type="ECO:0000313" key="3">
    <source>
        <dbReference type="Proteomes" id="UP000265515"/>
    </source>
</evidence>
<dbReference type="Proteomes" id="UP000265515">
    <property type="component" value="Unassembled WGS sequence"/>
</dbReference>
<protein>
    <submittedName>
        <fullName evidence="2">Uncharacterized protein</fullName>
    </submittedName>
</protein>
<accession>A0A388KYQ3</accession>
<keyword evidence="3" id="KW-1185">Reference proteome</keyword>
<dbReference type="Gramene" id="GBG75112">
    <property type="protein sequence ID" value="GBG75112"/>
    <property type="gene ID" value="CBR_g19625"/>
</dbReference>
<reference evidence="2 3" key="1">
    <citation type="journal article" date="2018" name="Cell">
        <title>The Chara Genome: Secondary Complexity and Implications for Plant Terrestrialization.</title>
        <authorList>
            <person name="Nishiyama T."/>
            <person name="Sakayama H."/>
            <person name="Vries J.D."/>
            <person name="Buschmann H."/>
            <person name="Saint-Marcoux D."/>
            <person name="Ullrich K.K."/>
            <person name="Haas F.B."/>
            <person name="Vanderstraeten L."/>
            <person name="Becker D."/>
            <person name="Lang D."/>
            <person name="Vosolsobe S."/>
            <person name="Rombauts S."/>
            <person name="Wilhelmsson P.K.I."/>
            <person name="Janitza P."/>
            <person name="Kern R."/>
            <person name="Heyl A."/>
            <person name="Rumpler F."/>
            <person name="Villalobos L.I.A.C."/>
            <person name="Clay J.M."/>
            <person name="Skokan R."/>
            <person name="Toyoda A."/>
            <person name="Suzuki Y."/>
            <person name="Kagoshima H."/>
            <person name="Schijlen E."/>
            <person name="Tajeshwar N."/>
            <person name="Catarino B."/>
            <person name="Hetherington A.J."/>
            <person name="Saltykova A."/>
            <person name="Bonnot C."/>
            <person name="Breuninger H."/>
            <person name="Symeonidi A."/>
            <person name="Radhakrishnan G.V."/>
            <person name="Van Nieuwerburgh F."/>
            <person name="Deforce D."/>
            <person name="Chang C."/>
            <person name="Karol K.G."/>
            <person name="Hedrich R."/>
            <person name="Ulvskov P."/>
            <person name="Glockner G."/>
            <person name="Delwiche C.F."/>
            <person name="Petrasek J."/>
            <person name="Van de Peer Y."/>
            <person name="Friml J."/>
            <person name="Beilby M."/>
            <person name="Dolan L."/>
            <person name="Kohara Y."/>
            <person name="Sugano S."/>
            <person name="Fujiyama A."/>
            <person name="Delaux P.-M."/>
            <person name="Quint M."/>
            <person name="TheiBen G."/>
            <person name="Hagemann M."/>
            <person name="Harholt J."/>
            <person name="Dunand C."/>
            <person name="Zachgo S."/>
            <person name="Langdale J."/>
            <person name="Maumus F."/>
            <person name="Straeten D.V.D."/>
            <person name="Gould S.B."/>
            <person name="Rensing S.A."/>
        </authorList>
    </citation>
    <scope>NUCLEOTIDE SEQUENCE [LARGE SCALE GENOMIC DNA]</scope>
    <source>
        <strain evidence="2 3">S276</strain>
    </source>
</reference>
<name>A0A388KYQ3_CHABU</name>
<organism evidence="2 3">
    <name type="scientific">Chara braunii</name>
    <name type="common">Braun's stonewort</name>
    <dbReference type="NCBI Taxonomy" id="69332"/>
    <lineage>
        <taxon>Eukaryota</taxon>
        <taxon>Viridiplantae</taxon>
        <taxon>Streptophyta</taxon>
        <taxon>Charophyceae</taxon>
        <taxon>Charales</taxon>
        <taxon>Characeae</taxon>
        <taxon>Chara</taxon>
    </lineage>
</organism>
<comment type="caution">
    <text evidence="2">The sequence shown here is derived from an EMBL/GenBank/DDBJ whole genome shotgun (WGS) entry which is preliminary data.</text>
</comment>
<dbReference type="EMBL" id="BFEA01000218">
    <property type="protein sequence ID" value="GBG75112.1"/>
    <property type="molecule type" value="Genomic_DNA"/>
</dbReference>
<feature type="compositionally biased region" description="Basic and acidic residues" evidence="1">
    <location>
        <begin position="69"/>
        <end position="78"/>
    </location>
</feature>
<evidence type="ECO:0000313" key="2">
    <source>
        <dbReference type="EMBL" id="GBG75112.1"/>
    </source>
</evidence>
<dbReference type="AlphaFoldDB" id="A0A388KYQ3"/>
<evidence type="ECO:0000256" key="1">
    <source>
        <dbReference type="SAM" id="MobiDB-lite"/>
    </source>
</evidence>